<proteinExistence type="predicted"/>
<keyword evidence="2" id="KW-1185">Reference proteome</keyword>
<organism evidence="1 2">
    <name type="scientific">Dallia pectoralis</name>
    <name type="common">Alaska blackfish</name>
    <dbReference type="NCBI Taxonomy" id="75939"/>
    <lineage>
        <taxon>Eukaryota</taxon>
        <taxon>Metazoa</taxon>
        <taxon>Chordata</taxon>
        <taxon>Craniata</taxon>
        <taxon>Vertebrata</taxon>
        <taxon>Euteleostomi</taxon>
        <taxon>Actinopterygii</taxon>
        <taxon>Neopterygii</taxon>
        <taxon>Teleostei</taxon>
        <taxon>Protacanthopterygii</taxon>
        <taxon>Esociformes</taxon>
        <taxon>Umbridae</taxon>
        <taxon>Dallia</taxon>
    </lineage>
</organism>
<accession>A0ACC2FD79</accession>
<comment type="caution">
    <text evidence="1">The sequence shown here is derived from an EMBL/GenBank/DDBJ whole genome shotgun (WGS) entry which is preliminary data.</text>
</comment>
<evidence type="ECO:0000313" key="2">
    <source>
        <dbReference type="Proteomes" id="UP001157502"/>
    </source>
</evidence>
<dbReference type="EMBL" id="CM055756">
    <property type="protein sequence ID" value="KAJ7989320.1"/>
    <property type="molecule type" value="Genomic_DNA"/>
</dbReference>
<evidence type="ECO:0000313" key="1">
    <source>
        <dbReference type="EMBL" id="KAJ7989320.1"/>
    </source>
</evidence>
<sequence length="92" mass="10427">MEDGRSSTHALIWQQGGGSIEGDTARVLVCCWDITVYWSLIILGFFTPNKHIVITKKTRNREDLFGTDPRGKFGSEEGRKLCKYPQIRGPNQ</sequence>
<name>A0ACC2FD79_DALPE</name>
<gene>
    <name evidence="1" type="ORF">DPEC_G00303320</name>
</gene>
<dbReference type="Proteomes" id="UP001157502">
    <property type="component" value="Chromosome 29"/>
</dbReference>
<protein>
    <submittedName>
        <fullName evidence="1">Uncharacterized protein</fullName>
    </submittedName>
</protein>
<reference evidence="1" key="1">
    <citation type="submission" date="2021-05" db="EMBL/GenBank/DDBJ databases">
        <authorList>
            <person name="Pan Q."/>
            <person name="Jouanno E."/>
            <person name="Zahm M."/>
            <person name="Klopp C."/>
            <person name="Cabau C."/>
            <person name="Louis A."/>
            <person name="Berthelot C."/>
            <person name="Parey E."/>
            <person name="Roest Crollius H."/>
            <person name="Montfort J."/>
            <person name="Robinson-Rechavi M."/>
            <person name="Bouchez O."/>
            <person name="Lampietro C."/>
            <person name="Lopez Roques C."/>
            <person name="Donnadieu C."/>
            <person name="Postlethwait J."/>
            <person name="Bobe J."/>
            <person name="Dillon D."/>
            <person name="Chandos A."/>
            <person name="von Hippel F."/>
            <person name="Guiguen Y."/>
        </authorList>
    </citation>
    <scope>NUCLEOTIDE SEQUENCE</scope>
    <source>
        <strain evidence="1">YG-Jan2019</strain>
    </source>
</reference>